<protein>
    <submittedName>
        <fullName evidence="2">Uncharacterized protein</fullName>
    </submittedName>
</protein>
<proteinExistence type="predicted"/>
<dbReference type="Proteomes" id="UP001208570">
    <property type="component" value="Unassembled WGS sequence"/>
</dbReference>
<organism evidence="2 3">
    <name type="scientific">Paralvinella palmiformis</name>
    <dbReference type="NCBI Taxonomy" id="53620"/>
    <lineage>
        <taxon>Eukaryota</taxon>
        <taxon>Metazoa</taxon>
        <taxon>Spiralia</taxon>
        <taxon>Lophotrochozoa</taxon>
        <taxon>Annelida</taxon>
        <taxon>Polychaeta</taxon>
        <taxon>Sedentaria</taxon>
        <taxon>Canalipalpata</taxon>
        <taxon>Terebellida</taxon>
        <taxon>Terebelliformia</taxon>
        <taxon>Alvinellidae</taxon>
        <taxon>Paralvinella</taxon>
    </lineage>
</organism>
<dbReference type="AlphaFoldDB" id="A0AAD9IVN1"/>
<name>A0AAD9IVN1_9ANNE</name>
<evidence type="ECO:0000313" key="2">
    <source>
        <dbReference type="EMBL" id="KAK2141792.1"/>
    </source>
</evidence>
<accession>A0AAD9IVN1</accession>
<feature type="region of interest" description="Disordered" evidence="1">
    <location>
        <begin position="1"/>
        <end position="28"/>
    </location>
</feature>
<evidence type="ECO:0000256" key="1">
    <source>
        <dbReference type="SAM" id="MobiDB-lite"/>
    </source>
</evidence>
<keyword evidence="3" id="KW-1185">Reference proteome</keyword>
<dbReference type="EMBL" id="JAODUP010001040">
    <property type="protein sequence ID" value="KAK2141792.1"/>
    <property type="molecule type" value="Genomic_DNA"/>
</dbReference>
<sequence length="88" mass="9843">MPSIDGLLPREMTIPSQKPAPISPKPSINKAVLSQDNQDGIENNPVRRYITERYVELDLTRCDSSFVKKLKGYSEREVYKDSASVSSG</sequence>
<gene>
    <name evidence="2" type="ORF">LSH36_1040g00084</name>
</gene>
<feature type="non-terminal residue" evidence="2">
    <location>
        <position position="1"/>
    </location>
</feature>
<comment type="caution">
    <text evidence="2">The sequence shown here is derived from an EMBL/GenBank/DDBJ whole genome shotgun (WGS) entry which is preliminary data.</text>
</comment>
<evidence type="ECO:0000313" key="3">
    <source>
        <dbReference type="Proteomes" id="UP001208570"/>
    </source>
</evidence>
<reference evidence="2" key="1">
    <citation type="journal article" date="2023" name="Mol. Biol. Evol.">
        <title>Third-Generation Sequencing Reveals the Adaptive Role of the Epigenome in Three Deep-Sea Polychaetes.</title>
        <authorList>
            <person name="Perez M."/>
            <person name="Aroh O."/>
            <person name="Sun Y."/>
            <person name="Lan Y."/>
            <person name="Juniper S.K."/>
            <person name="Young C.R."/>
            <person name="Angers B."/>
            <person name="Qian P.Y."/>
        </authorList>
    </citation>
    <scope>NUCLEOTIDE SEQUENCE</scope>
    <source>
        <strain evidence="2">P08H-3</strain>
    </source>
</reference>